<dbReference type="InterPro" id="IPR034660">
    <property type="entry name" value="DinB/YfiT-like"/>
</dbReference>
<dbReference type="Pfam" id="PF12867">
    <property type="entry name" value="DinB_2"/>
    <property type="match status" value="1"/>
</dbReference>
<gene>
    <name evidence="7" type="ORF">SAMN05421781_2857</name>
</gene>
<comment type="cofactor">
    <cofactor evidence="5">
        <name>Zn(2+)</name>
        <dbReference type="ChEBI" id="CHEBI:29105"/>
    </cofactor>
    <text evidence="5">Binds 1 zinc ion per subunit.</text>
</comment>
<comment type="similarity">
    <text evidence="5">Belongs to the metal hydrolase YfiT family.</text>
</comment>
<feature type="binding site" evidence="5">
    <location>
        <position position="65"/>
    </location>
    <ligand>
        <name>Zn(2+)</name>
        <dbReference type="ChEBI" id="CHEBI:29105"/>
    </ligand>
</feature>
<dbReference type="AlphaFoldDB" id="A0A1H2XPS2"/>
<dbReference type="Proteomes" id="UP000199488">
    <property type="component" value="Unassembled WGS sequence"/>
</dbReference>
<comment type="function">
    <text evidence="5">Possible metal-dependent hydrolase.</text>
</comment>
<evidence type="ECO:0000256" key="5">
    <source>
        <dbReference type="HAMAP-Rule" id="MF_01256"/>
    </source>
</evidence>
<keyword evidence="4 5" id="KW-0862">Zinc</keyword>
<protein>
    <recommendedName>
        <fullName evidence="5">Putative metal-dependent hydrolase SAMN05421781_2857</fullName>
        <ecNumber evidence="5">3.-.-.-</ecNumber>
    </recommendedName>
</protein>
<comment type="subunit">
    <text evidence="5">Homodimer.</text>
</comment>
<keyword evidence="2 5" id="KW-0479">Metal-binding</keyword>
<evidence type="ECO:0000256" key="4">
    <source>
        <dbReference type="ARBA" id="ARBA00022833"/>
    </source>
</evidence>
<dbReference type="Gene3D" id="1.20.120.450">
    <property type="entry name" value="dinb family like domain"/>
    <property type="match status" value="1"/>
</dbReference>
<evidence type="ECO:0000256" key="3">
    <source>
        <dbReference type="ARBA" id="ARBA00022801"/>
    </source>
</evidence>
<keyword evidence="8" id="KW-1185">Reference proteome</keyword>
<dbReference type="SUPFAM" id="SSF109854">
    <property type="entry name" value="DinB/YfiT-like putative metalloenzymes"/>
    <property type="match status" value="1"/>
</dbReference>
<dbReference type="InterPro" id="IPR023774">
    <property type="entry name" value="Put_metal_dep_hydrolase_YfiT"/>
</dbReference>
<dbReference type="OrthoDB" id="9796039at2"/>
<accession>A0A1H2XPS2</accession>
<proteinExistence type="inferred from homology"/>
<evidence type="ECO:0000313" key="8">
    <source>
        <dbReference type="Proteomes" id="UP000199488"/>
    </source>
</evidence>
<evidence type="ECO:0000259" key="6">
    <source>
        <dbReference type="Pfam" id="PF12867"/>
    </source>
</evidence>
<dbReference type="EC" id="3.-.-.-" evidence="5"/>
<feature type="binding site" evidence="5">
    <location>
        <position position="156"/>
    </location>
    <ligand>
        <name>Zn(2+)</name>
        <dbReference type="ChEBI" id="CHEBI:29105"/>
    </ligand>
</feature>
<feature type="domain" description="DinB-like" evidence="6">
    <location>
        <begin position="29"/>
        <end position="164"/>
    </location>
</feature>
<organism evidence="7 8">
    <name type="scientific">Marinococcus luteus</name>
    <dbReference type="NCBI Taxonomy" id="1122204"/>
    <lineage>
        <taxon>Bacteria</taxon>
        <taxon>Bacillati</taxon>
        <taxon>Bacillota</taxon>
        <taxon>Bacilli</taxon>
        <taxon>Bacillales</taxon>
        <taxon>Bacillaceae</taxon>
        <taxon>Marinococcus</taxon>
    </lineage>
</organism>
<keyword evidence="1 5" id="KW-0963">Cytoplasm</keyword>
<sequence>MDKHRFPIGTFEWPKTISAEKRKEWTITLAAVPSLYREEVEHLTRQQLDTPYREGGWSIRQVVHHVPDSHLHGYIRFKQALTEEEPEIKPYDQTAWAELTDSSGEIEISLKLLEGLHQRWVLLLDELQEDDWLRTFRHPESGRSTLEEALSLYAWHSRHHLAHITSLKERMAWG</sequence>
<dbReference type="STRING" id="1122204.SAMN05421781_2857"/>
<keyword evidence="3 5" id="KW-0378">Hydrolase</keyword>
<dbReference type="GO" id="GO:0008270">
    <property type="term" value="F:zinc ion binding"/>
    <property type="evidence" value="ECO:0007669"/>
    <property type="project" value="UniProtKB-UniRule"/>
</dbReference>
<dbReference type="InterPro" id="IPR024775">
    <property type="entry name" value="DinB-like"/>
</dbReference>
<comment type="subcellular location">
    <subcellularLocation>
        <location evidence="5">Cytoplasm</location>
    </subcellularLocation>
</comment>
<evidence type="ECO:0000256" key="1">
    <source>
        <dbReference type="ARBA" id="ARBA00022490"/>
    </source>
</evidence>
<dbReference type="HAMAP" id="MF_01256">
    <property type="entry name" value="YfiT_hydrol"/>
    <property type="match status" value="1"/>
</dbReference>
<name>A0A1H2XPS2_9BACI</name>
<evidence type="ECO:0000256" key="2">
    <source>
        <dbReference type="ARBA" id="ARBA00022723"/>
    </source>
</evidence>
<evidence type="ECO:0000313" key="7">
    <source>
        <dbReference type="EMBL" id="SDW94820.1"/>
    </source>
</evidence>
<dbReference type="GO" id="GO:0005737">
    <property type="term" value="C:cytoplasm"/>
    <property type="evidence" value="ECO:0007669"/>
    <property type="project" value="UniProtKB-SubCell"/>
</dbReference>
<dbReference type="GO" id="GO:0016787">
    <property type="term" value="F:hydrolase activity"/>
    <property type="evidence" value="ECO:0007669"/>
    <property type="project" value="UniProtKB-UniRule"/>
</dbReference>
<reference evidence="7 8" key="1">
    <citation type="submission" date="2016-10" db="EMBL/GenBank/DDBJ databases">
        <authorList>
            <person name="de Groot N.N."/>
        </authorList>
    </citation>
    <scope>NUCLEOTIDE SEQUENCE [LARGE SCALE GENOMIC DNA]</scope>
    <source>
        <strain evidence="7 8">DSM 23126</strain>
    </source>
</reference>
<dbReference type="NCBIfam" id="NF009807">
    <property type="entry name" value="PRK13291.1"/>
    <property type="match status" value="1"/>
</dbReference>
<feature type="binding site" evidence="5">
    <location>
        <position position="160"/>
    </location>
    <ligand>
        <name>Zn(2+)</name>
        <dbReference type="ChEBI" id="CHEBI:29105"/>
    </ligand>
</feature>
<dbReference type="EMBL" id="FNNC01000007">
    <property type="protein sequence ID" value="SDW94820.1"/>
    <property type="molecule type" value="Genomic_DNA"/>
</dbReference>
<dbReference type="RefSeq" id="WP_091616514.1">
    <property type="nucleotide sequence ID" value="NZ_FNNC01000007.1"/>
</dbReference>